<comment type="caution">
    <text evidence="1">The sequence shown here is derived from an EMBL/GenBank/DDBJ whole genome shotgun (WGS) entry which is preliminary data.</text>
</comment>
<dbReference type="AlphaFoldDB" id="A0AAV7CPI3"/>
<dbReference type="EMBL" id="WNYA01000002">
    <property type="protein sequence ID" value="KAG8586984.1"/>
    <property type="molecule type" value="Genomic_DNA"/>
</dbReference>
<keyword evidence="2" id="KW-1185">Reference proteome</keyword>
<proteinExistence type="predicted"/>
<evidence type="ECO:0000313" key="1">
    <source>
        <dbReference type="EMBL" id="KAG8586984.1"/>
    </source>
</evidence>
<name>A0AAV7CPI3_ENGPU</name>
<protein>
    <submittedName>
        <fullName evidence="1">Uncharacterized protein</fullName>
    </submittedName>
</protein>
<gene>
    <name evidence="1" type="ORF">GDO81_005532</name>
</gene>
<reference evidence="1" key="1">
    <citation type="thesis" date="2020" institute="ProQuest LLC" country="789 East Eisenhower Parkway, Ann Arbor, MI, USA">
        <title>Comparative Genomics and Chromosome Evolution.</title>
        <authorList>
            <person name="Mudd A.B."/>
        </authorList>
    </citation>
    <scope>NUCLEOTIDE SEQUENCE</scope>
    <source>
        <strain evidence="1">237g6f4</strain>
        <tissue evidence="1">Blood</tissue>
    </source>
</reference>
<evidence type="ECO:0000313" key="2">
    <source>
        <dbReference type="Proteomes" id="UP000824782"/>
    </source>
</evidence>
<sequence length="89" mass="10089">MLKHSTHKRGILPTESKRQLLKIKSVKHHPPLPFLFLICFLSALHLSSGLPQSAAQHMEGLDIPESEIANFLIDLCSSIYNRMKVNENK</sequence>
<dbReference type="Proteomes" id="UP000824782">
    <property type="component" value="Unassembled WGS sequence"/>
</dbReference>
<accession>A0AAV7CPI3</accession>
<organism evidence="1 2">
    <name type="scientific">Engystomops pustulosus</name>
    <name type="common">Tungara frog</name>
    <name type="synonym">Physalaemus pustulosus</name>
    <dbReference type="NCBI Taxonomy" id="76066"/>
    <lineage>
        <taxon>Eukaryota</taxon>
        <taxon>Metazoa</taxon>
        <taxon>Chordata</taxon>
        <taxon>Craniata</taxon>
        <taxon>Vertebrata</taxon>
        <taxon>Euteleostomi</taxon>
        <taxon>Amphibia</taxon>
        <taxon>Batrachia</taxon>
        <taxon>Anura</taxon>
        <taxon>Neobatrachia</taxon>
        <taxon>Hyloidea</taxon>
        <taxon>Leptodactylidae</taxon>
        <taxon>Leiuperinae</taxon>
        <taxon>Engystomops</taxon>
    </lineage>
</organism>